<dbReference type="PANTHER" id="PTHR45703">
    <property type="entry name" value="DYNEIN HEAVY CHAIN"/>
    <property type="match status" value="1"/>
</dbReference>
<dbReference type="GO" id="GO:0030286">
    <property type="term" value="C:dynein complex"/>
    <property type="evidence" value="ECO:0007669"/>
    <property type="project" value="InterPro"/>
</dbReference>
<dbReference type="InterPro" id="IPR042222">
    <property type="entry name" value="Dynein_2_N"/>
</dbReference>
<dbReference type="InterPro" id="IPR042228">
    <property type="entry name" value="Dynein_linker_3"/>
</dbReference>
<accession>N6TDX9</accession>
<organism evidence="1">
    <name type="scientific">Dendroctonus ponderosae</name>
    <name type="common">Mountain pine beetle</name>
    <dbReference type="NCBI Taxonomy" id="77166"/>
    <lineage>
        <taxon>Eukaryota</taxon>
        <taxon>Metazoa</taxon>
        <taxon>Ecdysozoa</taxon>
        <taxon>Arthropoda</taxon>
        <taxon>Hexapoda</taxon>
        <taxon>Insecta</taxon>
        <taxon>Pterygota</taxon>
        <taxon>Neoptera</taxon>
        <taxon>Endopterygota</taxon>
        <taxon>Coleoptera</taxon>
        <taxon>Polyphaga</taxon>
        <taxon>Cucujiformia</taxon>
        <taxon>Curculionidae</taxon>
        <taxon>Scolytinae</taxon>
        <taxon>Dendroctonus</taxon>
    </lineage>
</organism>
<dbReference type="PANTHER" id="PTHR45703:SF22">
    <property type="entry name" value="DYNEIN CYTOPLASMIC 2 HEAVY CHAIN 1"/>
    <property type="match status" value="1"/>
</dbReference>
<dbReference type="HOGENOM" id="CLU_999533_0_0_1"/>
<evidence type="ECO:0000313" key="1">
    <source>
        <dbReference type="EMBL" id="ENN78559.1"/>
    </source>
</evidence>
<dbReference type="Gene3D" id="1.20.58.1120">
    <property type="match status" value="1"/>
</dbReference>
<dbReference type="Pfam" id="PF08393">
    <property type="entry name" value="DHC_N2"/>
    <property type="match status" value="1"/>
</dbReference>
<dbReference type="InterPro" id="IPR013602">
    <property type="entry name" value="Dynein_heavy_linker"/>
</dbReference>
<dbReference type="Gene3D" id="1.20.140.100">
    <property type="entry name" value="Dynein heavy chain, N-terminal domain 2"/>
    <property type="match status" value="1"/>
</dbReference>
<dbReference type="Gene3D" id="3.20.180.20">
    <property type="entry name" value="Dynein heavy chain, N-terminal domain 2"/>
    <property type="match status" value="1"/>
</dbReference>
<dbReference type="EMBL" id="KB740861">
    <property type="protein sequence ID" value="ENN78559.1"/>
    <property type="molecule type" value="Genomic_DNA"/>
</dbReference>
<dbReference type="FunFam" id="3.20.180.20:FF:000002">
    <property type="entry name" value="Cytoplasmic dynein heavy chain 1"/>
    <property type="match status" value="1"/>
</dbReference>
<dbReference type="GO" id="GO:0051959">
    <property type="term" value="F:dynein light intermediate chain binding"/>
    <property type="evidence" value="ECO:0007669"/>
    <property type="project" value="InterPro"/>
</dbReference>
<dbReference type="AlphaFoldDB" id="N6TDX9"/>
<dbReference type="GO" id="GO:0007018">
    <property type="term" value="P:microtubule-based movement"/>
    <property type="evidence" value="ECO:0007669"/>
    <property type="project" value="InterPro"/>
</dbReference>
<dbReference type="OMA" id="THESPNI"/>
<reference evidence="1" key="1">
    <citation type="journal article" date="2013" name="Genome Biol.">
        <title>Draft genome of the mountain pine beetle, Dendroctonus ponderosae Hopkins, a major forest pest.</title>
        <authorList>
            <person name="Keeling C.I."/>
            <person name="Yuen M.M."/>
            <person name="Liao N.Y."/>
            <person name="Docking T.R."/>
            <person name="Chan S.K."/>
            <person name="Taylor G.A."/>
            <person name="Palmquist D.L."/>
            <person name="Jackman S.D."/>
            <person name="Nguyen A."/>
            <person name="Li M."/>
            <person name="Henderson H."/>
            <person name="Janes J.K."/>
            <person name="Zhao Y."/>
            <person name="Pandoh P."/>
            <person name="Moore R."/>
            <person name="Sperling F.A."/>
            <person name="Huber D.P."/>
            <person name="Birol I."/>
            <person name="Jones S.J."/>
            <person name="Bohlmann J."/>
        </authorList>
    </citation>
    <scope>NUCLEOTIDE SEQUENCE</scope>
</reference>
<gene>
    <name evidence="1" type="ORF">YQE_04976</name>
</gene>
<dbReference type="InterPro" id="IPR026983">
    <property type="entry name" value="DHC"/>
</dbReference>
<sequence length="279" mass="31785">TSWENKLEELNGFLNSLAQIQKKWLYLESIFGGGTLAQEKLRFDRLDRDFRKILAFIERDTRVTEICNFPNLNSTLLSILEQLSRCQHSLDAFLKEKREIFSRFLFLSDDDLLEIIGQSSKEQVIQSHLKKLFAGVYSVQLDATSANIVAMCSLQGEVVKLENAVTIQRPVEEWLGELVKEMQRTLKELLVICQKENQADPLKFPSQILCLSDNISFTQKCEQAISSMTLPALLAKYKAQLSDLSSLELNTSAEMSTKDDSNVLELKLKALLLDTIHHI</sequence>
<protein>
    <submittedName>
        <fullName evidence="1">Uncharacterized protein</fullName>
    </submittedName>
</protein>
<dbReference type="OrthoDB" id="6748594at2759"/>
<feature type="non-terminal residue" evidence="1">
    <location>
        <position position="1"/>
    </location>
</feature>
<proteinExistence type="predicted"/>
<dbReference type="GO" id="GO:0045505">
    <property type="term" value="F:dynein intermediate chain binding"/>
    <property type="evidence" value="ECO:0007669"/>
    <property type="project" value="InterPro"/>
</dbReference>
<name>N6TDX9_DENPD</name>